<feature type="transmembrane region" description="Helical" evidence="9">
    <location>
        <begin position="60"/>
        <end position="81"/>
    </location>
</feature>
<dbReference type="Pfam" id="PF02632">
    <property type="entry name" value="BioY"/>
    <property type="match status" value="1"/>
</dbReference>
<evidence type="ECO:0000256" key="2">
    <source>
        <dbReference type="ARBA" id="ARBA00010692"/>
    </source>
</evidence>
<dbReference type="PANTHER" id="PTHR34295">
    <property type="entry name" value="BIOTIN TRANSPORTER BIOY"/>
    <property type="match status" value="1"/>
</dbReference>
<dbReference type="PANTHER" id="PTHR34295:SF4">
    <property type="entry name" value="BIOTIN TRANSPORTER BIOY-RELATED"/>
    <property type="match status" value="1"/>
</dbReference>
<evidence type="ECO:0000256" key="1">
    <source>
        <dbReference type="ARBA" id="ARBA00004651"/>
    </source>
</evidence>
<keyword evidence="7 8" id="KW-0472">Membrane</keyword>
<reference evidence="10 11" key="1">
    <citation type="submission" date="2020-03" db="EMBL/GenBank/DDBJ databases">
        <title>Nocardioides sp. nov., isolated from fish.</title>
        <authorList>
            <person name="Hyun D.-W."/>
            <person name="Bae J.-W."/>
        </authorList>
    </citation>
    <scope>NUCLEOTIDE SEQUENCE [LARGE SCALE GENOMIC DNA]</scope>
    <source>
        <strain evidence="10 11">HDW12A</strain>
    </source>
</reference>
<evidence type="ECO:0000256" key="6">
    <source>
        <dbReference type="ARBA" id="ARBA00022989"/>
    </source>
</evidence>
<gene>
    <name evidence="10" type="ORF">G7071_12860</name>
</gene>
<protein>
    <recommendedName>
        <fullName evidence="8">Biotin transporter</fullName>
    </recommendedName>
</protein>
<organism evidence="10 11">
    <name type="scientific">Nocardioides piscis</name>
    <dbReference type="NCBI Taxonomy" id="2714938"/>
    <lineage>
        <taxon>Bacteria</taxon>
        <taxon>Bacillati</taxon>
        <taxon>Actinomycetota</taxon>
        <taxon>Actinomycetes</taxon>
        <taxon>Propionibacteriales</taxon>
        <taxon>Nocardioidaceae</taxon>
        <taxon>Nocardioides</taxon>
    </lineage>
</organism>
<keyword evidence="11" id="KW-1185">Reference proteome</keyword>
<sequence length="202" mass="20108">MSRSPSTSTNRDLALVAVFAGIVAVLGLVPAVSAFGGAVPITAQSLGVMLAGAILGPRRGAMALVVFLALVALGLPLLAGGRGGLGVFAGPSVGYLIGFPVAAYAVGAFTYAMAAPYRLPWGLAANLIGGVVILNVLGIIGMMARADLTLSAATAAAAVYIPGDVVKAVVCAMVARGVHAAYPGLLPERRSRRTSEHADASA</sequence>
<name>A0A6G7YHH9_9ACTN</name>
<dbReference type="KEGG" id="npi:G7071_12860"/>
<evidence type="ECO:0000256" key="9">
    <source>
        <dbReference type="SAM" id="Phobius"/>
    </source>
</evidence>
<dbReference type="Gene3D" id="1.10.1760.20">
    <property type="match status" value="1"/>
</dbReference>
<comment type="similarity">
    <text evidence="2 8">Belongs to the BioY family.</text>
</comment>
<dbReference type="AlphaFoldDB" id="A0A6G7YHH9"/>
<comment type="subcellular location">
    <subcellularLocation>
        <location evidence="1 8">Cell membrane</location>
        <topology evidence="1 8">Multi-pass membrane protein</topology>
    </subcellularLocation>
</comment>
<proteinExistence type="inferred from homology"/>
<dbReference type="Proteomes" id="UP000502035">
    <property type="component" value="Chromosome"/>
</dbReference>
<dbReference type="RefSeq" id="WP_166319388.1">
    <property type="nucleotide sequence ID" value="NZ_CP049866.1"/>
</dbReference>
<feature type="transmembrane region" description="Helical" evidence="9">
    <location>
        <begin position="119"/>
        <end position="140"/>
    </location>
</feature>
<evidence type="ECO:0000256" key="5">
    <source>
        <dbReference type="ARBA" id="ARBA00022692"/>
    </source>
</evidence>
<evidence type="ECO:0000256" key="4">
    <source>
        <dbReference type="ARBA" id="ARBA00022475"/>
    </source>
</evidence>
<dbReference type="InterPro" id="IPR003784">
    <property type="entry name" value="BioY"/>
</dbReference>
<dbReference type="PIRSF" id="PIRSF016661">
    <property type="entry name" value="BioY"/>
    <property type="match status" value="1"/>
</dbReference>
<dbReference type="EMBL" id="CP049866">
    <property type="protein sequence ID" value="QIK76189.1"/>
    <property type="molecule type" value="Genomic_DNA"/>
</dbReference>
<dbReference type="GO" id="GO:0015225">
    <property type="term" value="F:biotin transmembrane transporter activity"/>
    <property type="evidence" value="ECO:0007669"/>
    <property type="project" value="UniProtKB-UniRule"/>
</dbReference>
<keyword evidence="4 8" id="KW-1003">Cell membrane</keyword>
<keyword evidence="5 9" id="KW-0812">Transmembrane</keyword>
<keyword evidence="3 8" id="KW-0813">Transport</keyword>
<feature type="transmembrane region" description="Helical" evidence="9">
    <location>
        <begin position="93"/>
        <end position="113"/>
    </location>
</feature>
<evidence type="ECO:0000256" key="3">
    <source>
        <dbReference type="ARBA" id="ARBA00022448"/>
    </source>
</evidence>
<evidence type="ECO:0000313" key="10">
    <source>
        <dbReference type="EMBL" id="QIK76189.1"/>
    </source>
</evidence>
<keyword evidence="6 9" id="KW-1133">Transmembrane helix</keyword>
<evidence type="ECO:0000256" key="8">
    <source>
        <dbReference type="PIRNR" id="PIRNR016661"/>
    </source>
</evidence>
<evidence type="ECO:0000256" key="7">
    <source>
        <dbReference type="ARBA" id="ARBA00023136"/>
    </source>
</evidence>
<accession>A0A6G7YHH9</accession>
<dbReference type="GO" id="GO:0005886">
    <property type="term" value="C:plasma membrane"/>
    <property type="evidence" value="ECO:0007669"/>
    <property type="project" value="UniProtKB-SubCell"/>
</dbReference>
<evidence type="ECO:0000313" key="11">
    <source>
        <dbReference type="Proteomes" id="UP000502035"/>
    </source>
</evidence>